<name>A0A8S3AHE9_9BILA</name>
<organism evidence="2 3">
    <name type="scientific">Rotaria magnacalcarata</name>
    <dbReference type="NCBI Taxonomy" id="392030"/>
    <lineage>
        <taxon>Eukaryota</taxon>
        <taxon>Metazoa</taxon>
        <taxon>Spiralia</taxon>
        <taxon>Gnathifera</taxon>
        <taxon>Rotifera</taxon>
        <taxon>Eurotatoria</taxon>
        <taxon>Bdelloidea</taxon>
        <taxon>Philodinida</taxon>
        <taxon>Philodinidae</taxon>
        <taxon>Rotaria</taxon>
    </lineage>
</organism>
<accession>A0A8S3AHE9</accession>
<gene>
    <name evidence="2" type="ORF">SMN809_LOCUS43621</name>
</gene>
<dbReference type="Proteomes" id="UP000676336">
    <property type="component" value="Unassembled WGS sequence"/>
</dbReference>
<feature type="compositionally biased region" description="Low complexity" evidence="1">
    <location>
        <begin position="32"/>
        <end position="44"/>
    </location>
</feature>
<dbReference type="AlphaFoldDB" id="A0A8S3AHE9"/>
<dbReference type="EMBL" id="CAJOBI010129036">
    <property type="protein sequence ID" value="CAF4715361.1"/>
    <property type="molecule type" value="Genomic_DNA"/>
</dbReference>
<reference evidence="2" key="1">
    <citation type="submission" date="2021-02" db="EMBL/GenBank/DDBJ databases">
        <authorList>
            <person name="Nowell W R."/>
        </authorList>
    </citation>
    <scope>NUCLEOTIDE SEQUENCE</scope>
</reference>
<proteinExistence type="predicted"/>
<comment type="caution">
    <text evidence="2">The sequence shown here is derived from an EMBL/GenBank/DDBJ whole genome shotgun (WGS) entry which is preliminary data.</text>
</comment>
<feature type="region of interest" description="Disordered" evidence="1">
    <location>
        <begin position="29"/>
        <end position="52"/>
    </location>
</feature>
<sequence>DNDDDDDDDNIQHLDDYQNEINIVKKTKRLSTTPNEHNTNTNNNSGAIHMLR</sequence>
<evidence type="ECO:0000313" key="2">
    <source>
        <dbReference type="EMBL" id="CAF4715361.1"/>
    </source>
</evidence>
<evidence type="ECO:0000256" key="1">
    <source>
        <dbReference type="SAM" id="MobiDB-lite"/>
    </source>
</evidence>
<protein>
    <submittedName>
        <fullName evidence="2">Uncharacterized protein</fullName>
    </submittedName>
</protein>
<evidence type="ECO:0000313" key="3">
    <source>
        <dbReference type="Proteomes" id="UP000676336"/>
    </source>
</evidence>
<feature type="non-terminal residue" evidence="2">
    <location>
        <position position="1"/>
    </location>
</feature>